<dbReference type="SMR" id="Q553Y3"/>
<evidence type="ECO:0000313" key="1">
    <source>
        <dbReference type="EMBL" id="EAL69877.1"/>
    </source>
</evidence>
<reference evidence="1 2" key="1">
    <citation type="journal article" date="2005" name="Nature">
        <title>The genome of the social amoeba Dictyostelium discoideum.</title>
        <authorList>
            <consortium name="The Dictyostelium discoideum Sequencing Consortium"/>
            <person name="Eichinger L."/>
            <person name="Pachebat J.A."/>
            <person name="Glockner G."/>
            <person name="Rajandream M.A."/>
            <person name="Sucgang R."/>
            <person name="Berriman M."/>
            <person name="Song J."/>
            <person name="Olsen R."/>
            <person name="Szafranski K."/>
            <person name="Xu Q."/>
            <person name="Tunggal B."/>
            <person name="Kummerfeld S."/>
            <person name="Madera M."/>
            <person name="Konfortov B.A."/>
            <person name="Rivero F."/>
            <person name="Bankier A.T."/>
            <person name="Lehmann R."/>
            <person name="Hamlin N."/>
            <person name="Davies R."/>
            <person name="Gaudet P."/>
            <person name="Fey P."/>
            <person name="Pilcher K."/>
            <person name="Chen G."/>
            <person name="Saunders D."/>
            <person name="Sodergren E."/>
            <person name="Davis P."/>
            <person name="Kerhornou A."/>
            <person name="Nie X."/>
            <person name="Hall N."/>
            <person name="Anjard C."/>
            <person name="Hemphill L."/>
            <person name="Bason N."/>
            <person name="Farbrother P."/>
            <person name="Desany B."/>
            <person name="Just E."/>
            <person name="Morio T."/>
            <person name="Rost R."/>
            <person name="Churcher C."/>
            <person name="Cooper J."/>
            <person name="Haydock S."/>
            <person name="van Driessche N."/>
            <person name="Cronin A."/>
            <person name="Goodhead I."/>
            <person name="Muzny D."/>
            <person name="Mourier T."/>
            <person name="Pain A."/>
            <person name="Lu M."/>
            <person name="Harper D."/>
            <person name="Lindsay R."/>
            <person name="Hauser H."/>
            <person name="James K."/>
            <person name="Quiles M."/>
            <person name="Madan Babu M."/>
            <person name="Saito T."/>
            <person name="Buchrieser C."/>
            <person name="Wardroper A."/>
            <person name="Felder M."/>
            <person name="Thangavelu M."/>
            <person name="Johnson D."/>
            <person name="Knights A."/>
            <person name="Loulseged H."/>
            <person name="Mungall K."/>
            <person name="Oliver K."/>
            <person name="Price C."/>
            <person name="Quail M.A."/>
            <person name="Urushihara H."/>
            <person name="Hernandez J."/>
            <person name="Rabbinowitsch E."/>
            <person name="Steffen D."/>
            <person name="Sanders M."/>
            <person name="Ma J."/>
            <person name="Kohara Y."/>
            <person name="Sharp S."/>
            <person name="Simmonds M."/>
            <person name="Spiegler S."/>
            <person name="Tivey A."/>
            <person name="Sugano S."/>
            <person name="White B."/>
            <person name="Walker D."/>
            <person name="Woodward J."/>
            <person name="Winckler T."/>
            <person name="Tanaka Y."/>
            <person name="Shaulsky G."/>
            <person name="Schleicher M."/>
            <person name="Weinstock G."/>
            <person name="Rosenthal A."/>
            <person name="Cox E.C."/>
            <person name="Chisholm R.L."/>
            <person name="Gibbs R."/>
            <person name="Loomis W.F."/>
            <person name="Platzer M."/>
            <person name="Kay R.R."/>
            <person name="Williams J."/>
            <person name="Dear P.H."/>
            <person name="Noegel A.A."/>
            <person name="Barrell B."/>
            <person name="Kuspa A."/>
        </authorList>
    </citation>
    <scope>NUCLEOTIDE SEQUENCE [LARGE SCALE GENOMIC DNA]</scope>
    <source>
        <strain evidence="1 2">AX4</strain>
    </source>
</reference>
<dbReference type="KEGG" id="ddi:DDB_G0275193"/>
<dbReference type="Proteomes" id="UP000002195">
    <property type="component" value="Unassembled WGS sequence"/>
</dbReference>
<accession>Q553Y3</accession>
<dbReference type="HOGENOM" id="CLU_3300450_0_0_1"/>
<name>Q553Y3_DICDI</name>
<sequence length="40" mass="4939">MNKFYRLIKDRIMDNFVDLMMKIKTVFWASVLRMIIKELS</sequence>
<dbReference type="PaxDb" id="44689-DDB0203092"/>
<dbReference type="EMBL" id="AAFI02000013">
    <property type="protein sequence ID" value="EAL69877.1"/>
    <property type="molecule type" value="Genomic_DNA"/>
</dbReference>
<dbReference type="GeneID" id="8619875"/>
<protein>
    <submittedName>
        <fullName evidence="1">Uncharacterized protein</fullName>
    </submittedName>
</protein>
<comment type="caution">
    <text evidence="1">The sequence shown here is derived from an EMBL/GenBank/DDBJ whole genome shotgun (WGS) entry which is preliminary data.</text>
</comment>
<dbReference type="RefSeq" id="XP_643828.1">
    <property type="nucleotide sequence ID" value="XM_638736.1"/>
</dbReference>
<keyword evidence="2" id="KW-1185">Reference proteome</keyword>
<proteinExistence type="predicted"/>
<evidence type="ECO:0000313" key="2">
    <source>
        <dbReference type="Proteomes" id="UP000002195"/>
    </source>
</evidence>
<dbReference type="InParanoid" id="Q553Y3"/>
<dbReference type="AlphaFoldDB" id="Q553Y3"/>
<organism evidence="1 2">
    <name type="scientific">Dictyostelium discoideum</name>
    <name type="common">Social amoeba</name>
    <dbReference type="NCBI Taxonomy" id="44689"/>
    <lineage>
        <taxon>Eukaryota</taxon>
        <taxon>Amoebozoa</taxon>
        <taxon>Evosea</taxon>
        <taxon>Eumycetozoa</taxon>
        <taxon>Dictyostelia</taxon>
        <taxon>Dictyosteliales</taxon>
        <taxon>Dictyosteliaceae</taxon>
        <taxon>Dictyostelium</taxon>
    </lineage>
</organism>
<gene>
    <name evidence="1" type="ORF">DDB_G0275193</name>
</gene>